<dbReference type="InterPro" id="IPR039426">
    <property type="entry name" value="TonB-dep_rcpt-like"/>
</dbReference>
<dbReference type="RefSeq" id="WP_198824469.1">
    <property type="nucleotide sequence ID" value="NZ_JAEILT010000011.1"/>
</dbReference>
<keyword evidence="13" id="KW-0675">Receptor</keyword>
<dbReference type="Gene3D" id="2.40.170.20">
    <property type="entry name" value="TonB-dependent receptor, beta-barrel domain"/>
    <property type="match status" value="1"/>
</dbReference>
<evidence type="ECO:0000259" key="12">
    <source>
        <dbReference type="Pfam" id="PF07715"/>
    </source>
</evidence>
<evidence type="ECO:0000256" key="1">
    <source>
        <dbReference type="ARBA" id="ARBA00004571"/>
    </source>
</evidence>
<gene>
    <name evidence="13" type="ORF">JEU11_09255</name>
</gene>
<dbReference type="Proteomes" id="UP000649232">
    <property type="component" value="Unassembled WGS sequence"/>
</dbReference>
<dbReference type="EMBL" id="JAEILT010000011">
    <property type="protein sequence ID" value="MBJ2136637.1"/>
    <property type="molecule type" value="Genomic_DNA"/>
</dbReference>
<comment type="caution">
    <text evidence="13">The sequence shown here is derived from an EMBL/GenBank/DDBJ whole genome shotgun (WGS) entry which is preliminary data.</text>
</comment>
<keyword evidence="5 9" id="KW-0798">TonB box</keyword>
<dbReference type="InterPro" id="IPR000531">
    <property type="entry name" value="Beta-barrel_TonB"/>
</dbReference>
<keyword evidence="7 8" id="KW-0998">Cell outer membrane</keyword>
<dbReference type="PANTHER" id="PTHR47234">
    <property type="match status" value="1"/>
</dbReference>
<dbReference type="InterPro" id="IPR012910">
    <property type="entry name" value="Plug_dom"/>
</dbReference>
<dbReference type="InterPro" id="IPR036942">
    <property type="entry name" value="Beta-barrel_TonB_sf"/>
</dbReference>
<keyword evidence="4 8" id="KW-0812">Transmembrane</keyword>
<accession>A0ABS0WDU7</accession>
<evidence type="ECO:0000256" key="5">
    <source>
        <dbReference type="ARBA" id="ARBA00023077"/>
    </source>
</evidence>
<comment type="similarity">
    <text evidence="8 9">Belongs to the TonB-dependent receptor family.</text>
</comment>
<proteinExistence type="inferred from homology"/>
<evidence type="ECO:0000256" key="4">
    <source>
        <dbReference type="ARBA" id="ARBA00022692"/>
    </source>
</evidence>
<protein>
    <submittedName>
        <fullName evidence="13">TonB-dependent receptor</fullName>
    </submittedName>
</protein>
<keyword evidence="10" id="KW-0732">Signal</keyword>
<name>A0ABS0WDU7_9ALTE</name>
<dbReference type="PROSITE" id="PS52016">
    <property type="entry name" value="TONB_DEPENDENT_REC_3"/>
    <property type="match status" value="1"/>
</dbReference>
<evidence type="ECO:0000313" key="13">
    <source>
        <dbReference type="EMBL" id="MBJ2136637.1"/>
    </source>
</evidence>
<evidence type="ECO:0000256" key="7">
    <source>
        <dbReference type="ARBA" id="ARBA00023237"/>
    </source>
</evidence>
<evidence type="ECO:0000313" key="14">
    <source>
        <dbReference type="Proteomes" id="UP000649232"/>
    </source>
</evidence>
<reference evidence="13 14" key="1">
    <citation type="submission" date="2020-12" db="EMBL/GenBank/DDBJ databases">
        <title>Draft genome sequences of nine environmental bacterial isolates colonizing plastic.</title>
        <authorList>
            <person name="Borre I."/>
            <person name="Sonnenschein E.C."/>
        </authorList>
    </citation>
    <scope>NUCLEOTIDE SEQUENCE [LARGE SCALE GENOMIC DNA]</scope>
    <source>
        <strain evidence="13 14">IB30</strain>
    </source>
</reference>
<sequence length="950" mass="102450">MKPTSTSKPLFKLNACSATFLTLGLSTFTSVVSAQEADTQPKAADVERIAVTGSRIQRAGFETATPVNVVGEQAIDESGFSNVYDILKTVPAIGVGLGSANGSPSGISNPEAGASFINLRGLGTDRSLVLIDGRRRVSGSSTSSAVDLSMIPAGLIQRVEVITGGASAVYGADAVSGVVNMIMKDNIDGIEVSASTGASTEGSGGERVAIDFAGGSEFADGKGRMVLGISFSKEQELRTSQRDFGTQLNLVTNPDNTGPDDGIPDRIHVDNLGLFAFSPNGAFNIGGDWYTDDNGVRLIDTGGAFNGSQGIDAEGFRQVDYSRLRQEQEILATRFSVDYDIAENISFFLDADYGVTTTVGSGQPDNTTSGGGYNINRLYRENPLLPDDLTALMDEYGLSSFSFNRAYGNWETRNPTFDRTSYSVVAGFEGYFENDWKWNVYYQDSRYENNSKWANYTVTERVANAIDVITDPVTGEAVCRSGDSGCVPLYPLSQEPLTAEQSAYINHTALRFHRNEQQVFSASLAGDAFELPAGDTQFALGVEHREESISTLDDGLARFGSLHLFRGQEPQNAELSVDEAYLEVVVPVLSGKSGFEQLDFEAAVRYSDYDTIGGTTATKLGFNWAINDEIRLRGSKATSVRAPNLSELFSPGITTGAFLDDPCDIDQIQLGSSTRAANCAALGIPDAWVDPNSVPAKEVITGGNADLSEEKSDSVTIGAVITPDFVNNLTFSVDYWDIEITDAIGSFEVTDIIKKCVDSATIDNGFCSLITRDAQLSIERVDVAKINVGSLSARGVDFEGFYKTDLSAGELTATLNGSYLLEHEQLVDENDPSSLFVTRNNPDNPKFRSNLNLSYVQGAFSVGLNTRYIGSVQIDPNVLTDESIDKNDIPSRIYNDLILGYRFENDVKVTATITNLADIDPPRRAEVFLGARGNYDNVGRFVSLRASYQF</sequence>
<keyword evidence="2 8" id="KW-0813">Transport</keyword>
<evidence type="ECO:0000256" key="2">
    <source>
        <dbReference type="ARBA" id="ARBA00022448"/>
    </source>
</evidence>
<feature type="chain" id="PRO_5047289266" evidence="10">
    <location>
        <begin position="35"/>
        <end position="950"/>
    </location>
</feature>
<evidence type="ECO:0000259" key="11">
    <source>
        <dbReference type="Pfam" id="PF00593"/>
    </source>
</evidence>
<dbReference type="PANTHER" id="PTHR47234:SF2">
    <property type="entry name" value="TONB-DEPENDENT RECEPTOR"/>
    <property type="match status" value="1"/>
</dbReference>
<keyword evidence="6 8" id="KW-0472">Membrane</keyword>
<comment type="subcellular location">
    <subcellularLocation>
        <location evidence="1 8">Cell outer membrane</location>
        <topology evidence="1 8">Multi-pass membrane protein</topology>
    </subcellularLocation>
</comment>
<dbReference type="Gene3D" id="2.170.130.10">
    <property type="entry name" value="TonB-dependent receptor, plug domain"/>
    <property type="match status" value="1"/>
</dbReference>
<dbReference type="InterPro" id="IPR037066">
    <property type="entry name" value="Plug_dom_sf"/>
</dbReference>
<evidence type="ECO:0000256" key="3">
    <source>
        <dbReference type="ARBA" id="ARBA00022452"/>
    </source>
</evidence>
<dbReference type="Pfam" id="PF00593">
    <property type="entry name" value="TonB_dep_Rec_b-barrel"/>
    <property type="match status" value="1"/>
</dbReference>
<feature type="signal peptide" evidence="10">
    <location>
        <begin position="1"/>
        <end position="34"/>
    </location>
</feature>
<dbReference type="Pfam" id="PF07715">
    <property type="entry name" value="Plug"/>
    <property type="match status" value="1"/>
</dbReference>
<evidence type="ECO:0000256" key="10">
    <source>
        <dbReference type="SAM" id="SignalP"/>
    </source>
</evidence>
<evidence type="ECO:0000256" key="8">
    <source>
        <dbReference type="PROSITE-ProRule" id="PRU01360"/>
    </source>
</evidence>
<dbReference type="SUPFAM" id="SSF56935">
    <property type="entry name" value="Porins"/>
    <property type="match status" value="1"/>
</dbReference>
<evidence type="ECO:0000256" key="9">
    <source>
        <dbReference type="RuleBase" id="RU003357"/>
    </source>
</evidence>
<feature type="domain" description="TonB-dependent receptor-like beta-barrel" evidence="11">
    <location>
        <begin position="371"/>
        <end position="916"/>
    </location>
</feature>
<keyword evidence="3 8" id="KW-1134">Transmembrane beta strand</keyword>
<evidence type="ECO:0000256" key="6">
    <source>
        <dbReference type="ARBA" id="ARBA00023136"/>
    </source>
</evidence>
<feature type="domain" description="TonB-dependent receptor plug" evidence="12">
    <location>
        <begin position="62"/>
        <end position="178"/>
    </location>
</feature>
<organism evidence="13 14">
    <name type="scientific">Paraglaciecola chathamensis</name>
    <dbReference type="NCBI Taxonomy" id="368405"/>
    <lineage>
        <taxon>Bacteria</taxon>
        <taxon>Pseudomonadati</taxon>
        <taxon>Pseudomonadota</taxon>
        <taxon>Gammaproteobacteria</taxon>
        <taxon>Alteromonadales</taxon>
        <taxon>Alteromonadaceae</taxon>
        <taxon>Paraglaciecola</taxon>
    </lineage>
</organism>